<sequence length="321" mass="35914">MWADKGFEVASEQFKLPVSTLPVEEAKVTSPVKVSQDAQSIKVAGTGFAVTFDKNTGLMSQLMKDGVNLLTSDGSPKLHLWRAAHRNDDMWANRDWEKFGINNLKNTLVDLTVETVDKCTAKVTSTIKYDGKEGFGAYHISTYTIKGDGSVKVDNKIDFIGLRINLAHIGVRMILDKKLDRMTYFGRGPIENYSDRKSGADVGLYELGVNDQYEYEKPMDRGNHEDVRWVKFAGTGNSMPDFLINSDENLMQFSALPHTDEQMFPVEYKIDLPVSTATVFCLSTKTLGVGSNGCGPRPLDKYMVWSDNSQFTYTIQLLQSK</sequence>
<dbReference type="GO" id="GO:0009341">
    <property type="term" value="C:beta-galactosidase complex"/>
    <property type="evidence" value="ECO:0007669"/>
    <property type="project" value="InterPro"/>
</dbReference>
<keyword evidence="6" id="KW-0106">Calcium</keyword>
<dbReference type="GO" id="GO:0005990">
    <property type="term" value="P:lactose catabolic process"/>
    <property type="evidence" value="ECO:0007669"/>
    <property type="project" value="TreeGrafter"/>
</dbReference>
<comment type="cofactor">
    <cofactor evidence="2">
        <name>Ca(2+)</name>
        <dbReference type="ChEBI" id="CHEBI:29108"/>
    </cofactor>
</comment>
<dbReference type="InterPro" id="IPR014718">
    <property type="entry name" value="GH-type_carb-bd"/>
</dbReference>
<dbReference type="STRING" id="1297750.SAMN05444405_1226"/>
<evidence type="ECO:0000259" key="8">
    <source>
        <dbReference type="SMART" id="SM01038"/>
    </source>
</evidence>
<feature type="domain" description="Beta galactosidase small chain/" evidence="8">
    <location>
        <begin position="42"/>
        <end position="316"/>
    </location>
</feature>
<evidence type="ECO:0000313" key="10">
    <source>
        <dbReference type="Proteomes" id="UP000184509"/>
    </source>
</evidence>
<dbReference type="SMART" id="SM01038">
    <property type="entry name" value="Bgal_small_N"/>
    <property type="match status" value="1"/>
</dbReference>
<dbReference type="AlphaFoldDB" id="A0A1M5GRH0"/>
<organism evidence="9 10">
    <name type="scientific">Bacteroides luti</name>
    <dbReference type="NCBI Taxonomy" id="1297750"/>
    <lineage>
        <taxon>Bacteria</taxon>
        <taxon>Pseudomonadati</taxon>
        <taxon>Bacteroidota</taxon>
        <taxon>Bacteroidia</taxon>
        <taxon>Bacteroidales</taxon>
        <taxon>Bacteroidaceae</taxon>
        <taxon>Bacteroides</taxon>
    </lineage>
</organism>
<evidence type="ECO:0000256" key="1">
    <source>
        <dbReference type="ARBA" id="ARBA00001412"/>
    </source>
</evidence>
<dbReference type="InterPro" id="IPR004199">
    <property type="entry name" value="B-gal_small/dom_5"/>
</dbReference>
<proteinExistence type="predicted"/>
<dbReference type="PANTHER" id="PTHR46323:SF2">
    <property type="entry name" value="BETA-GALACTOSIDASE"/>
    <property type="match status" value="1"/>
</dbReference>
<evidence type="ECO:0000256" key="3">
    <source>
        <dbReference type="ARBA" id="ARBA00011245"/>
    </source>
</evidence>
<dbReference type="EMBL" id="FQTV01000022">
    <property type="protein sequence ID" value="SHG06329.1"/>
    <property type="molecule type" value="Genomic_DNA"/>
</dbReference>
<comment type="catalytic activity">
    <reaction evidence="1">
        <text>Hydrolysis of terminal non-reducing beta-D-galactose residues in beta-D-galactosides.</text>
        <dbReference type="EC" id="3.2.1.23"/>
    </reaction>
</comment>
<accession>A0A1M5GRH0</accession>
<evidence type="ECO:0000256" key="7">
    <source>
        <dbReference type="ARBA" id="ARBA00023295"/>
    </source>
</evidence>
<evidence type="ECO:0000313" key="9">
    <source>
        <dbReference type="EMBL" id="SHG06329.1"/>
    </source>
</evidence>
<gene>
    <name evidence="9" type="ORF">SAMN05444405_1226</name>
</gene>
<evidence type="ECO:0000256" key="4">
    <source>
        <dbReference type="ARBA" id="ARBA00012756"/>
    </source>
</evidence>
<dbReference type="InterPro" id="IPR050347">
    <property type="entry name" value="Bact_Beta-galactosidase"/>
</dbReference>
<keyword evidence="10" id="KW-1185">Reference proteome</keyword>
<dbReference type="Gene3D" id="2.70.98.10">
    <property type="match status" value="1"/>
</dbReference>
<dbReference type="Proteomes" id="UP000184509">
    <property type="component" value="Unassembled WGS sequence"/>
</dbReference>
<dbReference type="SUPFAM" id="SSF74650">
    <property type="entry name" value="Galactose mutarotase-like"/>
    <property type="match status" value="1"/>
</dbReference>
<evidence type="ECO:0000256" key="6">
    <source>
        <dbReference type="ARBA" id="ARBA00022837"/>
    </source>
</evidence>
<evidence type="ECO:0000256" key="5">
    <source>
        <dbReference type="ARBA" id="ARBA00022801"/>
    </source>
</evidence>
<evidence type="ECO:0000256" key="2">
    <source>
        <dbReference type="ARBA" id="ARBA00001913"/>
    </source>
</evidence>
<protein>
    <recommendedName>
        <fullName evidence="4">beta-galactosidase</fullName>
        <ecNumber evidence="4">3.2.1.23</ecNumber>
    </recommendedName>
</protein>
<comment type="subunit">
    <text evidence="3">Monomer.</text>
</comment>
<dbReference type="EC" id="3.2.1.23" evidence="4"/>
<dbReference type="GO" id="GO:0030246">
    <property type="term" value="F:carbohydrate binding"/>
    <property type="evidence" value="ECO:0007669"/>
    <property type="project" value="InterPro"/>
</dbReference>
<dbReference type="PANTHER" id="PTHR46323">
    <property type="entry name" value="BETA-GALACTOSIDASE"/>
    <property type="match status" value="1"/>
</dbReference>
<dbReference type="GO" id="GO:0004565">
    <property type="term" value="F:beta-galactosidase activity"/>
    <property type="evidence" value="ECO:0007669"/>
    <property type="project" value="UniProtKB-EC"/>
</dbReference>
<dbReference type="InterPro" id="IPR011013">
    <property type="entry name" value="Gal_mutarotase_sf_dom"/>
</dbReference>
<dbReference type="Pfam" id="PF02929">
    <property type="entry name" value="Bgal_small_N"/>
    <property type="match status" value="1"/>
</dbReference>
<keyword evidence="5" id="KW-0378">Hydrolase</keyword>
<name>A0A1M5GRH0_9BACE</name>
<keyword evidence="7" id="KW-0326">Glycosidase</keyword>
<reference evidence="9 10" key="1">
    <citation type="submission" date="2016-11" db="EMBL/GenBank/DDBJ databases">
        <authorList>
            <person name="Jaros S."/>
            <person name="Januszkiewicz K."/>
            <person name="Wedrychowicz H."/>
        </authorList>
    </citation>
    <scope>NUCLEOTIDE SEQUENCE [LARGE SCALE GENOMIC DNA]</scope>
    <source>
        <strain evidence="9 10">DSM 26991</strain>
    </source>
</reference>